<keyword evidence="2 4" id="KW-0378">Hydrolase</keyword>
<accession>A0ABP4XLM9</accession>
<evidence type="ECO:0000256" key="2">
    <source>
        <dbReference type="ARBA" id="ARBA00022801"/>
    </source>
</evidence>
<dbReference type="RefSeq" id="WP_344125487.1">
    <property type="nucleotide sequence ID" value="NZ_BAAALT010000004.1"/>
</dbReference>
<dbReference type="EMBL" id="BAAALT010000004">
    <property type="protein sequence ID" value="GAA1784851.1"/>
    <property type="molecule type" value="Genomic_DNA"/>
</dbReference>
<dbReference type="PANTHER" id="PTHR22925:SF3">
    <property type="entry name" value="GLYCOSYL HYDROLASE FAMILY PROTEIN 43"/>
    <property type="match status" value="1"/>
</dbReference>
<dbReference type="PROSITE" id="PS50231">
    <property type="entry name" value="RICIN_B_LECTIN"/>
    <property type="match status" value="1"/>
</dbReference>
<dbReference type="PANTHER" id="PTHR22925">
    <property type="entry name" value="GLYCOSYL HYDROLASE 43 FAMILY MEMBER"/>
    <property type="match status" value="1"/>
</dbReference>
<sequence length="466" mass="49904">MKRPASLLVVALAVLALGVGPAHAATVTITPGAVWTDTSGGVIQAHGEGVTKVGGTYYWIGEDKTNGSPFQNIRCYSSTDLRNWTFVGNLLTRQSSGDLGPNRVVERPHVIYNAATATYVMYMHIDNSSYTERKAGVATSSSVCGSYTYRGSFKPLGHDSLDDNLFLDGSTAYLLSEDRTNAKLQIYRLSADFLSVAALVKTLPQYESPAMVKVGGTYFLFGSHLTGWNTNDNQYATATSIEGTWSSWRSFAPAGTNTCNSQVTTILPVTGSAGTSYVYLGDRWNPGNLTDSRYVWLPLTISGTTASMTCQTSWTIDAATGSIGSGGATYYRITAQHSGRVMDVYGVSTTDSAEVKQWSWNGGANQRWAFEDAGGGYYRVVSQNSGKCLDVSGASTADGANIIQYTCTGGANQQWQWRATGSYFQLVARHSGKCLDVVSADTADGADIQQYACGSGANQQWTRAVP</sequence>
<evidence type="ECO:0000256" key="3">
    <source>
        <dbReference type="ARBA" id="ARBA00023295"/>
    </source>
</evidence>
<evidence type="ECO:0000313" key="7">
    <source>
        <dbReference type="EMBL" id="GAA1784851.1"/>
    </source>
</evidence>
<dbReference type="CDD" id="cd23458">
    <property type="entry name" value="beta-trefoil_Ricin_AgaB34-like"/>
    <property type="match status" value="1"/>
</dbReference>
<feature type="domain" description="Ricin B lectin" evidence="6">
    <location>
        <begin position="328"/>
        <end position="464"/>
    </location>
</feature>
<evidence type="ECO:0000313" key="8">
    <source>
        <dbReference type="Proteomes" id="UP001500218"/>
    </source>
</evidence>
<name>A0ABP4XLM9_9ACTN</name>
<dbReference type="Pfam" id="PF14200">
    <property type="entry name" value="RicinB_lectin_2"/>
    <property type="match status" value="2"/>
</dbReference>
<evidence type="ECO:0000256" key="5">
    <source>
        <dbReference type="SAM" id="SignalP"/>
    </source>
</evidence>
<evidence type="ECO:0000259" key="6">
    <source>
        <dbReference type="SMART" id="SM00458"/>
    </source>
</evidence>
<proteinExistence type="inferred from homology"/>
<keyword evidence="3 4" id="KW-0326">Glycosidase</keyword>
<keyword evidence="5" id="KW-0732">Signal</keyword>
<dbReference type="Gene3D" id="2.80.10.50">
    <property type="match status" value="1"/>
</dbReference>
<evidence type="ECO:0000256" key="1">
    <source>
        <dbReference type="ARBA" id="ARBA00009865"/>
    </source>
</evidence>
<keyword evidence="8" id="KW-1185">Reference proteome</keyword>
<feature type="signal peptide" evidence="5">
    <location>
        <begin position="1"/>
        <end position="24"/>
    </location>
</feature>
<comment type="caution">
    <text evidence="7">The sequence shown here is derived from an EMBL/GenBank/DDBJ whole genome shotgun (WGS) entry which is preliminary data.</text>
</comment>
<dbReference type="SUPFAM" id="SSF75005">
    <property type="entry name" value="Arabinanase/levansucrase/invertase"/>
    <property type="match status" value="1"/>
</dbReference>
<dbReference type="Pfam" id="PF04616">
    <property type="entry name" value="Glyco_hydro_43"/>
    <property type="match status" value="1"/>
</dbReference>
<dbReference type="InterPro" id="IPR035992">
    <property type="entry name" value="Ricin_B-like_lectins"/>
</dbReference>
<dbReference type="CDD" id="cd18821">
    <property type="entry name" value="GH43_Pc3Gal43A-like"/>
    <property type="match status" value="1"/>
</dbReference>
<protein>
    <submittedName>
        <fullName evidence="7">RICIN domain-containing protein</fullName>
    </submittedName>
</protein>
<dbReference type="SUPFAM" id="SSF50370">
    <property type="entry name" value="Ricin B-like lectins"/>
    <property type="match status" value="1"/>
</dbReference>
<comment type="similarity">
    <text evidence="1 4">Belongs to the glycosyl hydrolase 43 family.</text>
</comment>
<dbReference type="InterPro" id="IPR000772">
    <property type="entry name" value="Ricin_B_lectin"/>
</dbReference>
<organism evidence="7 8">
    <name type="scientific">Luedemannella flava</name>
    <dbReference type="NCBI Taxonomy" id="349316"/>
    <lineage>
        <taxon>Bacteria</taxon>
        <taxon>Bacillati</taxon>
        <taxon>Actinomycetota</taxon>
        <taxon>Actinomycetes</taxon>
        <taxon>Micromonosporales</taxon>
        <taxon>Micromonosporaceae</taxon>
        <taxon>Luedemannella</taxon>
    </lineage>
</organism>
<dbReference type="InterPro" id="IPR006710">
    <property type="entry name" value="Glyco_hydro_43"/>
</dbReference>
<dbReference type="InterPro" id="IPR023296">
    <property type="entry name" value="Glyco_hydro_beta-prop_sf"/>
</dbReference>
<dbReference type="Proteomes" id="UP001500218">
    <property type="component" value="Unassembled WGS sequence"/>
</dbReference>
<feature type="chain" id="PRO_5047205263" evidence="5">
    <location>
        <begin position="25"/>
        <end position="466"/>
    </location>
</feature>
<dbReference type="SMART" id="SM00458">
    <property type="entry name" value="RICIN"/>
    <property type="match status" value="1"/>
</dbReference>
<evidence type="ECO:0000256" key="4">
    <source>
        <dbReference type="RuleBase" id="RU361187"/>
    </source>
</evidence>
<dbReference type="Gene3D" id="2.115.10.20">
    <property type="entry name" value="Glycosyl hydrolase domain, family 43"/>
    <property type="match status" value="1"/>
</dbReference>
<reference evidence="8" key="1">
    <citation type="journal article" date="2019" name="Int. J. Syst. Evol. Microbiol.">
        <title>The Global Catalogue of Microorganisms (GCM) 10K type strain sequencing project: providing services to taxonomists for standard genome sequencing and annotation.</title>
        <authorList>
            <consortium name="The Broad Institute Genomics Platform"/>
            <consortium name="The Broad Institute Genome Sequencing Center for Infectious Disease"/>
            <person name="Wu L."/>
            <person name="Ma J."/>
        </authorList>
    </citation>
    <scope>NUCLEOTIDE SEQUENCE [LARGE SCALE GENOMIC DNA]</scope>
    <source>
        <strain evidence="8">JCM 13250</strain>
    </source>
</reference>
<gene>
    <name evidence="7" type="ORF">GCM10009682_03740</name>
</gene>